<evidence type="ECO:0000256" key="3">
    <source>
        <dbReference type="NCBIfam" id="TIGR00652"/>
    </source>
</evidence>
<keyword evidence="2" id="KW-0413">Isomerase</keyword>
<evidence type="ECO:0000313" key="4">
    <source>
        <dbReference type="EMBL" id="PPK71174.1"/>
    </source>
</evidence>
<dbReference type="SUPFAM" id="SSF54506">
    <property type="entry name" value="Diaminopimelate epimerase-like"/>
    <property type="match status" value="2"/>
</dbReference>
<organism evidence="4 5">
    <name type="scientific">Actinokineospora auranticolor</name>
    <dbReference type="NCBI Taxonomy" id="155976"/>
    <lineage>
        <taxon>Bacteria</taxon>
        <taxon>Bacillati</taxon>
        <taxon>Actinomycetota</taxon>
        <taxon>Actinomycetes</taxon>
        <taxon>Pseudonocardiales</taxon>
        <taxon>Pseudonocardiaceae</taxon>
        <taxon>Actinokineospora</taxon>
    </lineage>
</organism>
<sequence>MDVDPRVLASDHDRLRRRAVRGVGLDGLVFALMHGNGNVILVVDTDRSGLERSDVDSVLAKEICQTFTAIRVDGIAFLSFVDAGVKMTYFEGDGLHSVMCGNALRCLTRYCVDRGYLPADQDFVATDDGPKWVSAAGGEVRVALGEGREFQQVDADRWFVFSALPHLVVEVPDLAAVDVKREGATLRFDEKLAAHLGHQGLHVDFVQRHADHIAIRTYEPGTEDETLACGTGVGGAAYVANTVWQLPFPIRVQTRGGEMTVDHHDHGLLISGTIAYLLTADTPQRAG</sequence>
<name>A0A2S6H138_9PSEU</name>
<dbReference type="GO" id="GO:0005829">
    <property type="term" value="C:cytosol"/>
    <property type="evidence" value="ECO:0007669"/>
    <property type="project" value="TreeGrafter"/>
</dbReference>
<proteinExistence type="inferred from homology"/>
<dbReference type="EMBL" id="PTIX01000001">
    <property type="protein sequence ID" value="PPK71174.1"/>
    <property type="molecule type" value="Genomic_DNA"/>
</dbReference>
<evidence type="ECO:0000313" key="5">
    <source>
        <dbReference type="Proteomes" id="UP000239203"/>
    </source>
</evidence>
<reference evidence="4 5" key="1">
    <citation type="submission" date="2018-02" db="EMBL/GenBank/DDBJ databases">
        <title>Genomic Encyclopedia of Archaeal and Bacterial Type Strains, Phase II (KMG-II): from individual species to whole genera.</title>
        <authorList>
            <person name="Goeker M."/>
        </authorList>
    </citation>
    <scope>NUCLEOTIDE SEQUENCE [LARGE SCALE GENOMIC DNA]</scope>
    <source>
        <strain evidence="4 5">YU 961-1</strain>
    </source>
</reference>
<dbReference type="Pfam" id="PF01678">
    <property type="entry name" value="DAP_epimerase"/>
    <property type="match status" value="2"/>
</dbReference>
<protein>
    <recommendedName>
        <fullName evidence="3">Diaminopimelate epimerase</fullName>
        <ecNumber evidence="3">5.1.1.7</ecNumber>
    </recommendedName>
</protein>
<dbReference type="AlphaFoldDB" id="A0A2S6H138"/>
<dbReference type="RefSeq" id="WP_104476183.1">
    <property type="nucleotide sequence ID" value="NZ_CP154825.1"/>
</dbReference>
<dbReference type="InterPro" id="IPR001653">
    <property type="entry name" value="DAP_epimerase_DapF"/>
</dbReference>
<accession>A0A2S6H138</accession>
<gene>
    <name evidence="4" type="ORF">CLV40_101363</name>
</gene>
<dbReference type="Gene3D" id="3.10.310.10">
    <property type="entry name" value="Diaminopimelate Epimerase, Chain A, domain 1"/>
    <property type="match status" value="2"/>
</dbReference>
<dbReference type="EC" id="5.1.1.7" evidence="3"/>
<dbReference type="OrthoDB" id="9805408at2"/>
<keyword evidence="5" id="KW-1185">Reference proteome</keyword>
<evidence type="ECO:0000256" key="1">
    <source>
        <dbReference type="ARBA" id="ARBA00010219"/>
    </source>
</evidence>
<dbReference type="PANTHER" id="PTHR31689">
    <property type="entry name" value="DIAMINOPIMELATE EPIMERASE, CHLOROPLASTIC"/>
    <property type="match status" value="1"/>
</dbReference>
<dbReference type="Proteomes" id="UP000239203">
    <property type="component" value="Unassembled WGS sequence"/>
</dbReference>
<dbReference type="PANTHER" id="PTHR31689:SF0">
    <property type="entry name" value="DIAMINOPIMELATE EPIMERASE"/>
    <property type="match status" value="1"/>
</dbReference>
<dbReference type="GO" id="GO:0009089">
    <property type="term" value="P:lysine biosynthetic process via diaminopimelate"/>
    <property type="evidence" value="ECO:0007669"/>
    <property type="project" value="UniProtKB-UniRule"/>
</dbReference>
<comment type="similarity">
    <text evidence="1">Belongs to the diaminopimelate epimerase family.</text>
</comment>
<evidence type="ECO:0000256" key="2">
    <source>
        <dbReference type="ARBA" id="ARBA00023235"/>
    </source>
</evidence>
<dbReference type="NCBIfam" id="TIGR00652">
    <property type="entry name" value="DapF"/>
    <property type="match status" value="1"/>
</dbReference>
<comment type="caution">
    <text evidence="4">The sequence shown here is derived from an EMBL/GenBank/DDBJ whole genome shotgun (WGS) entry which is preliminary data.</text>
</comment>
<dbReference type="GO" id="GO:0008837">
    <property type="term" value="F:diaminopimelate epimerase activity"/>
    <property type="evidence" value="ECO:0007669"/>
    <property type="project" value="UniProtKB-UniRule"/>
</dbReference>